<gene>
    <name evidence="4" type="ORF">DW016_15475</name>
</gene>
<evidence type="ECO:0000259" key="3">
    <source>
        <dbReference type="PROSITE" id="PS50943"/>
    </source>
</evidence>
<dbReference type="InterPro" id="IPR050807">
    <property type="entry name" value="TransReg_Diox_bact_type"/>
</dbReference>
<dbReference type="CDD" id="cd00093">
    <property type="entry name" value="HTH_XRE"/>
    <property type="match status" value="1"/>
</dbReference>
<name>A0A3E3JYF3_9FIRM</name>
<keyword evidence="1" id="KW-0238">DNA-binding</keyword>
<dbReference type="InterPro" id="IPR001387">
    <property type="entry name" value="Cro/C1-type_HTH"/>
</dbReference>
<sequence length="156" mass="17630">MSVGSRIKELRENKGLSRGELANLLGITVGSISNYENEVSSPKEPILFKIMDILNCDANYLFQDALDMPVMKNSVSVDEYIIIEKYRLLDSHGKEMVDFTLEKEYERSKTLAEQTPANIVEMPSHLEVNAANLDKNSTPEERLAGDSIMLDDSEWE</sequence>
<feature type="domain" description="HTH cro/C1-type" evidence="3">
    <location>
        <begin position="7"/>
        <end position="61"/>
    </location>
</feature>
<evidence type="ECO:0000313" key="4">
    <source>
        <dbReference type="EMBL" id="RGE84456.1"/>
    </source>
</evidence>
<protein>
    <submittedName>
        <fullName evidence="4">XRE family transcriptional regulator</fullName>
    </submittedName>
</protein>
<dbReference type="OrthoDB" id="9811208at2"/>
<reference evidence="4 5" key="1">
    <citation type="submission" date="2018-08" db="EMBL/GenBank/DDBJ databases">
        <title>A genome reference for cultivated species of the human gut microbiota.</title>
        <authorList>
            <person name="Zou Y."/>
            <person name="Xue W."/>
            <person name="Luo G."/>
        </authorList>
    </citation>
    <scope>NUCLEOTIDE SEQUENCE [LARGE SCALE GENOMIC DNA]</scope>
    <source>
        <strain evidence="4 5">AF37-2AT</strain>
    </source>
</reference>
<dbReference type="RefSeq" id="WP_117493897.1">
    <property type="nucleotide sequence ID" value="NZ_CALBAT010000018.1"/>
</dbReference>
<proteinExistence type="predicted"/>
<organism evidence="4 5">
    <name type="scientific">Sellimonas intestinalis</name>
    <dbReference type="NCBI Taxonomy" id="1653434"/>
    <lineage>
        <taxon>Bacteria</taxon>
        <taxon>Bacillati</taxon>
        <taxon>Bacillota</taxon>
        <taxon>Clostridia</taxon>
        <taxon>Lachnospirales</taxon>
        <taxon>Lachnospiraceae</taxon>
        <taxon>Sellimonas</taxon>
    </lineage>
</organism>
<dbReference type="AlphaFoldDB" id="A0A3E3JYF3"/>
<dbReference type="PROSITE" id="PS50943">
    <property type="entry name" value="HTH_CROC1"/>
    <property type="match status" value="1"/>
</dbReference>
<keyword evidence="5" id="KW-1185">Reference proteome</keyword>
<dbReference type="PANTHER" id="PTHR46797:SF24">
    <property type="entry name" value="DNA-BINDING PHAGE PROTEIN"/>
    <property type="match status" value="1"/>
</dbReference>
<dbReference type="GO" id="GO:0003677">
    <property type="term" value="F:DNA binding"/>
    <property type="evidence" value="ECO:0007669"/>
    <property type="project" value="UniProtKB-KW"/>
</dbReference>
<dbReference type="PANTHER" id="PTHR46797">
    <property type="entry name" value="HTH-TYPE TRANSCRIPTIONAL REGULATOR"/>
    <property type="match status" value="1"/>
</dbReference>
<dbReference type="GO" id="GO:0003700">
    <property type="term" value="F:DNA-binding transcription factor activity"/>
    <property type="evidence" value="ECO:0007669"/>
    <property type="project" value="TreeGrafter"/>
</dbReference>
<feature type="region of interest" description="Disordered" evidence="2">
    <location>
        <begin position="132"/>
        <end position="156"/>
    </location>
</feature>
<evidence type="ECO:0000256" key="2">
    <source>
        <dbReference type="SAM" id="MobiDB-lite"/>
    </source>
</evidence>
<dbReference type="EMBL" id="QVLX01000016">
    <property type="protein sequence ID" value="RGE84456.1"/>
    <property type="molecule type" value="Genomic_DNA"/>
</dbReference>
<dbReference type="Proteomes" id="UP000261080">
    <property type="component" value="Unassembled WGS sequence"/>
</dbReference>
<dbReference type="Gene3D" id="1.10.260.40">
    <property type="entry name" value="lambda repressor-like DNA-binding domains"/>
    <property type="match status" value="1"/>
</dbReference>
<evidence type="ECO:0000256" key="1">
    <source>
        <dbReference type="ARBA" id="ARBA00023125"/>
    </source>
</evidence>
<accession>A0A3E3JYF3</accession>
<evidence type="ECO:0000313" key="5">
    <source>
        <dbReference type="Proteomes" id="UP000261080"/>
    </source>
</evidence>
<dbReference type="SMART" id="SM00530">
    <property type="entry name" value="HTH_XRE"/>
    <property type="match status" value="1"/>
</dbReference>
<dbReference type="Pfam" id="PF01381">
    <property type="entry name" value="HTH_3"/>
    <property type="match status" value="1"/>
</dbReference>
<dbReference type="SUPFAM" id="SSF47413">
    <property type="entry name" value="lambda repressor-like DNA-binding domains"/>
    <property type="match status" value="1"/>
</dbReference>
<comment type="caution">
    <text evidence="4">The sequence shown here is derived from an EMBL/GenBank/DDBJ whole genome shotgun (WGS) entry which is preliminary data.</text>
</comment>
<dbReference type="GO" id="GO:0005829">
    <property type="term" value="C:cytosol"/>
    <property type="evidence" value="ECO:0007669"/>
    <property type="project" value="TreeGrafter"/>
</dbReference>
<dbReference type="InterPro" id="IPR010982">
    <property type="entry name" value="Lambda_DNA-bd_dom_sf"/>
</dbReference>